<proteinExistence type="predicted"/>
<keyword evidence="3" id="KW-1185">Reference proteome</keyword>
<feature type="transmembrane region" description="Helical" evidence="1">
    <location>
        <begin position="39"/>
        <end position="56"/>
    </location>
</feature>
<protein>
    <submittedName>
        <fullName evidence="2">Uncharacterized protein</fullName>
    </submittedName>
</protein>
<sequence length="72" mass="7796">MDRSQMLTGGLILAAMVLVPGVTKYVLTELGYATLGSMIWYGGYATGVLLVWAMWIRPLDLTGPTEPDHPGE</sequence>
<dbReference type="GeneID" id="39848731"/>
<gene>
    <name evidence="2" type="ORF">DV733_12685</name>
</gene>
<dbReference type="Pfam" id="PF25959">
    <property type="entry name" value="DUF7996"/>
    <property type="match status" value="1"/>
</dbReference>
<name>A0A4D6HDH4_9EURY</name>
<keyword evidence="1" id="KW-0472">Membrane</keyword>
<keyword evidence="1" id="KW-0812">Transmembrane</keyword>
<keyword evidence="1" id="KW-1133">Transmembrane helix</keyword>
<dbReference type="Proteomes" id="UP000296706">
    <property type="component" value="Chromosome"/>
</dbReference>
<accession>A0A4D6HDH4</accession>
<dbReference type="STRING" id="1457250.GCA_000755225_00351"/>
<organism evidence="2 3">
    <name type="scientific">Halapricum salinum</name>
    <dbReference type="NCBI Taxonomy" id="1457250"/>
    <lineage>
        <taxon>Archaea</taxon>
        <taxon>Methanobacteriati</taxon>
        <taxon>Methanobacteriota</taxon>
        <taxon>Stenosarchaea group</taxon>
        <taxon>Halobacteria</taxon>
        <taxon>Halobacteriales</taxon>
        <taxon>Haloarculaceae</taxon>
        <taxon>Halapricum</taxon>
    </lineage>
</organism>
<feature type="transmembrane region" description="Helical" evidence="1">
    <location>
        <begin position="6"/>
        <end position="27"/>
    </location>
</feature>
<reference evidence="2 3" key="1">
    <citation type="journal article" date="2019" name="Nat. Commun.">
        <title>A new type of DNA phosphorothioation-based antiviral system in archaea.</title>
        <authorList>
            <person name="Xiong L."/>
            <person name="Liu S."/>
            <person name="Chen S."/>
            <person name="Xiao Y."/>
            <person name="Zhu B."/>
            <person name="Gao Y."/>
            <person name="Zhang Y."/>
            <person name="Chen B."/>
            <person name="Luo J."/>
            <person name="Deng Z."/>
            <person name="Chen X."/>
            <person name="Wang L."/>
            <person name="Chen S."/>
        </authorList>
    </citation>
    <scope>NUCLEOTIDE SEQUENCE [LARGE SCALE GENOMIC DNA]</scope>
    <source>
        <strain evidence="2 3">CBA1105</strain>
    </source>
</reference>
<dbReference type="KEGG" id="hsn:DV733_12685"/>
<evidence type="ECO:0000313" key="3">
    <source>
        <dbReference type="Proteomes" id="UP000296706"/>
    </source>
</evidence>
<dbReference type="OrthoDB" id="304630at2157"/>
<evidence type="ECO:0000313" key="2">
    <source>
        <dbReference type="EMBL" id="QCC52029.1"/>
    </source>
</evidence>
<dbReference type="RefSeq" id="WP_049994367.1">
    <property type="nucleotide sequence ID" value="NZ_CP031310.1"/>
</dbReference>
<dbReference type="InterPro" id="IPR058309">
    <property type="entry name" value="DUF7996"/>
</dbReference>
<evidence type="ECO:0000256" key="1">
    <source>
        <dbReference type="SAM" id="Phobius"/>
    </source>
</evidence>
<dbReference type="AlphaFoldDB" id="A0A4D6HDH4"/>
<dbReference type="EMBL" id="CP031310">
    <property type="protein sequence ID" value="QCC52029.1"/>
    <property type="molecule type" value="Genomic_DNA"/>
</dbReference>